<proteinExistence type="predicted"/>
<evidence type="ECO:0000313" key="1">
    <source>
        <dbReference type="EMBL" id="GBM86150.1"/>
    </source>
</evidence>
<evidence type="ECO:0000313" key="2">
    <source>
        <dbReference type="Proteomes" id="UP000499080"/>
    </source>
</evidence>
<keyword evidence="2" id="KW-1185">Reference proteome</keyword>
<sequence length="117" mass="12990">MIATIISINCNDKERRMAYLHPRFCEPYTHGQLFPHENVWVMCFGEAPFELLELCGREPRPVPLLFDGFVVAGPLVGPGPMDRGVRGPVQPVQDLQRPAPRLAPAVAFDQAGIVLRA</sequence>
<protein>
    <submittedName>
        <fullName evidence="1">Uncharacterized protein</fullName>
    </submittedName>
</protein>
<name>A0A4Y2J7Z0_ARAVE</name>
<organism evidence="1 2">
    <name type="scientific">Araneus ventricosus</name>
    <name type="common">Orbweaver spider</name>
    <name type="synonym">Epeira ventricosa</name>
    <dbReference type="NCBI Taxonomy" id="182803"/>
    <lineage>
        <taxon>Eukaryota</taxon>
        <taxon>Metazoa</taxon>
        <taxon>Ecdysozoa</taxon>
        <taxon>Arthropoda</taxon>
        <taxon>Chelicerata</taxon>
        <taxon>Arachnida</taxon>
        <taxon>Araneae</taxon>
        <taxon>Araneomorphae</taxon>
        <taxon>Entelegynae</taxon>
        <taxon>Araneoidea</taxon>
        <taxon>Araneidae</taxon>
        <taxon>Araneus</taxon>
    </lineage>
</organism>
<accession>A0A4Y2J7Z0</accession>
<dbReference type="AlphaFoldDB" id="A0A4Y2J7Z0"/>
<dbReference type="EMBL" id="BGPR01003290">
    <property type="protein sequence ID" value="GBM86150.1"/>
    <property type="molecule type" value="Genomic_DNA"/>
</dbReference>
<dbReference type="Proteomes" id="UP000499080">
    <property type="component" value="Unassembled WGS sequence"/>
</dbReference>
<gene>
    <name evidence="1" type="ORF">AVEN_48296_1</name>
</gene>
<comment type="caution">
    <text evidence="1">The sequence shown here is derived from an EMBL/GenBank/DDBJ whole genome shotgun (WGS) entry which is preliminary data.</text>
</comment>
<reference evidence="1 2" key="1">
    <citation type="journal article" date="2019" name="Sci. Rep.">
        <title>Orb-weaving spider Araneus ventricosus genome elucidates the spidroin gene catalogue.</title>
        <authorList>
            <person name="Kono N."/>
            <person name="Nakamura H."/>
            <person name="Ohtoshi R."/>
            <person name="Moran D.A.P."/>
            <person name="Shinohara A."/>
            <person name="Yoshida Y."/>
            <person name="Fujiwara M."/>
            <person name="Mori M."/>
            <person name="Tomita M."/>
            <person name="Arakawa K."/>
        </authorList>
    </citation>
    <scope>NUCLEOTIDE SEQUENCE [LARGE SCALE GENOMIC DNA]</scope>
</reference>